<keyword evidence="1" id="KW-0472">Membrane</keyword>
<dbReference type="KEGG" id="broo:brsh051_26340"/>
<keyword evidence="1" id="KW-1133">Transmembrane helix</keyword>
<dbReference type="RefSeq" id="WP_286265787.1">
    <property type="nucleotide sequence ID" value="NZ_AP028056.1"/>
</dbReference>
<dbReference type="AlphaFoldDB" id="A0AAN0KHE2"/>
<proteinExistence type="predicted"/>
<organism evidence="2 3">
    <name type="scientific">Brooklawnia propionicigenes</name>
    <dbReference type="NCBI Taxonomy" id="3041175"/>
    <lineage>
        <taxon>Bacteria</taxon>
        <taxon>Bacillati</taxon>
        <taxon>Actinomycetota</taxon>
        <taxon>Actinomycetes</taxon>
        <taxon>Propionibacteriales</taxon>
        <taxon>Propionibacteriaceae</taxon>
        <taxon>Brooklawnia</taxon>
    </lineage>
</organism>
<evidence type="ECO:0000256" key="1">
    <source>
        <dbReference type="SAM" id="Phobius"/>
    </source>
</evidence>
<feature type="transmembrane region" description="Helical" evidence="1">
    <location>
        <begin position="117"/>
        <end position="135"/>
    </location>
</feature>
<dbReference type="Proteomes" id="UP001431656">
    <property type="component" value="Chromosome"/>
</dbReference>
<dbReference type="EMBL" id="AP028056">
    <property type="protein sequence ID" value="BEH03353.1"/>
    <property type="molecule type" value="Genomic_DNA"/>
</dbReference>
<accession>A0AAN0KHE2</accession>
<gene>
    <name evidence="2" type="ORF">brsh051_26340</name>
</gene>
<keyword evidence="1" id="KW-0812">Transmembrane</keyword>
<protein>
    <recommendedName>
        <fullName evidence="4">DUF2752 domain-containing protein</fullName>
    </recommendedName>
</protein>
<sequence>MQSHEAGPAVFSPGVALSRLLGFGAVGAAIAGAHLLFGIGLPCPLLSLTGIQCPLCGSTRAAGALAEGDVAAAWGYNALLVLVLPILIVCAVAWTVELAGGPALRPPKSWRPLTQTKIYWVAGVVGAVFMIVRNLI</sequence>
<dbReference type="InterPro" id="IPR021215">
    <property type="entry name" value="DUF2752"/>
</dbReference>
<keyword evidence="3" id="KW-1185">Reference proteome</keyword>
<feature type="transmembrane region" description="Helical" evidence="1">
    <location>
        <begin position="20"/>
        <end position="41"/>
    </location>
</feature>
<name>A0AAN0KHE2_9ACTN</name>
<evidence type="ECO:0008006" key="4">
    <source>
        <dbReference type="Google" id="ProtNLM"/>
    </source>
</evidence>
<dbReference type="Pfam" id="PF10825">
    <property type="entry name" value="DUF2752"/>
    <property type="match status" value="1"/>
</dbReference>
<feature type="transmembrane region" description="Helical" evidence="1">
    <location>
        <begin position="74"/>
        <end position="96"/>
    </location>
</feature>
<reference evidence="2" key="1">
    <citation type="journal article" date="2024" name="Int. J. Syst. Evol. Microbiol.">
        <title>Brooklawnia propionicigenes sp. nov., a facultatively anaerobic, propionate-producing bacterium isolated from a methanogenic reactor treating waste from cattle farms.</title>
        <authorList>
            <person name="Akita Y."/>
            <person name="Ueki A."/>
            <person name="Tonouchi A."/>
            <person name="Sugawara Y."/>
            <person name="Honma S."/>
            <person name="Kaku N."/>
            <person name="Ueki K."/>
        </authorList>
    </citation>
    <scope>NUCLEOTIDE SEQUENCE</scope>
    <source>
        <strain evidence="2">SH051</strain>
    </source>
</reference>
<evidence type="ECO:0000313" key="2">
    <source>
        <dbReference type="EMBL" id="BEH03353.1"/>
    </source>
</evidence>
<evidence type="ECO:0000313" key="3">
    <source>
        <dbReference type="Proteomes" id="UP001431656"/>
    </source>
</evidence>